<gene>
    <name evidence="2" type="ORF">DFH08DRAFT_619773</name>
</gene>
<keyword evidence="2" id="KW-0378">Hydrolase</keyword>
<feature type="non-terminal residue" evidence="2">
    <location>
        <position position="368"/>
    </location>
</feature>
<dbReference type="InterPro" id="IPR027417">
    <property type="entry name" value="P-loop_NTPase"/>
</dbReference>
<dbReference type="AlphaFoldDB" id="A0AAD7F0C4"/>
<comment type="caution">
    <text evidence="2">The sequence shown here is derived from an EMBL/GenBank/DDBJ whole genome shotgun (WGS) entry which is preliminary data.</text>
</comment>
<name>A0AAD7F0C4_9AGAR</name>
<organism evidence="2 3">
    <name type="scientific">Mycena albidolilacea</name>
    <dbReference type="NCBI Taxonomy" id="1033008"/>
    <lineage>
        <taxon>Eukaryota</taxon>
        <taxon>Fungi</taxon>
        <taxon>Dikarya</taxon>
        <taxon>Basidiomycota</taxon>
        <taxon>Agaricomycotina</taxon>
        <taxon>Agaricomycetes</taxon>
        <taxon>Agaricomycetidae</taxon>
        <taxon>Agaricales</taxon>
        <taxon>Marasmiineae</taxon>
        <taxon>Mycenaceae</taxon>
        <taxon>Mycena</taxon>
    </lineage>
</organism>
<evidence type="ECO:0000313" key="2">
    <source>
        <dbReference type="EMBL" id="KAJ7358497.1"/>
    </source>
</evidence>
<sequence>LPSKPKIFHGRDSELDNLVKILSQKSARIAILGAGGMGKTSLARAALHHEDVASKYEYCFFVPCDSATTSIEIAALIGTNIGLKLGENLTQSVLHYFAGQRTSLLVLDNLEIPWEPLKSRRGVEELLSWLTEIPHLAVMITMRGAERPASVCWTKPFLPPLQPLSDDAARQTFFDIAGEFHESKHLDQVLRLTDNMPLAVDLIAHLVDNEGCSSVLARWEREKTSLLSVGHGRRSNLDASIAISLSSPRLTSSPGAMDLLRLLSILPDGLSNIELLQSCLPIRDVLTCTSVLVGTSLAYQDGKKRLKSLVPIREHMQHFHSPPLSLIQPLQKYFYLLLDLYKKYHGSQHMATNINQIISNFGNLNQIL</sequence>
<dbReference type="Pfam" id="PF20703">
    <property type="entry name" value="nSTAND1"/>
    <property type="match status" value="1"/>
</dbReference>
<dbReference type="GO" id="GO:0016787">
    <property type="term" value="F:hydrolase activity"/>
    <property type="evidence" value="ECO:0007669"/>
    <property type="project" value="UniProtKB-KW"/>
</dbReference>
<evidence type="ECO:0000259" key="1">
    <source>
        <dbReference type="Pfam" id="PF20703"/>
    </source>
</evidence>
<dbReference type="PANTHER" id="PTHR47691:SF3">
    <property type="entry name" value="HTH-TYPE TRANSCRIPTIONAL REGULATOR RV0890C-RELATED"/>
    <property type="match status" value="1"/>
</dbReference>
<dbReference type="PRINTS" id="PR00364">
    <property type="entry name" value="DISEASERSIST"/>
</dbReference>
<keyword evidence="3" id="KW-1185">Reference proteome</keyword>
<dbReference type="EMBL" id="JARIHO010000007">
    <property type="protein sequence ID" value="KAJ7358497.1"/>
    <property type="molecule type" value="Genomic_DNA"/>
</dbReference>
<feature type="domain" description="Novel STAND NTPase 1" evidence="1">
    <location>
        <begin position="5"/>
        <end position="143"/>
    </location>
</feature>
<reference evidence="2" key="1">
    <citation type="submission" date="2023-03" db="EMBL/GenBank/DDBJ databases">
        <title>Massive genome expansion in bonnet fungi (Mycena s.s.) driven by repeated elements and novel gene families across ecological guilds.</title>
        <authorList>
            <consortium name="Lawrence Berkeley National Laboratory"/>
            <person name="Harder C.B."/>
            <person name="Miyauchi S."/>
            <person name="Viragh M."/>
            <person name="Kuo A."/>
            <person name="Thoen E."/>
            <person name="Andreopoulos B."/>
            <person name="Lu D."/>
            <person name="Skrede I."/>
            <person name="Drula E."/>
            <person name="Henrissat B."/>
            <person name="Morin E."/>
            <person name="Kohler A."/>
            <person name="Barry K."/>
            <person name="LaButti K."/>
            <person name="Morin E."/>
            <person name="Salamov A."/>
            <person name="Lipzen A."/>
            <person name="Mereny Z."/>
            <person name="Hegedus B."/>
            <person name="Baldrian P."/>
            <person name="Stursova M."/>
            <person name="Weitz H."/>
            <person name="Taylor A."/>
            <person name="Grigoriev I.V."/>
            <person name="Nagy L.G."/>
            <person name="Martin F."/>
            <person name="Kauserud H."/>
        </authorList>
    </citation>
    <scope>NUCLEOTIDE SEQUENCE</scope>
    <source>
        <strain evidence="2">CBHHK002</strain>
    </source>
</reference>
<evidence type="ECO:0000313" key="3">
    <source>
        <dbReference type="Proteomes" id="UP001218218"/>
    </source>
</evidence>
<dbReference type="Gene3D" id="3.40.50.300">
    <property type="entry name" value="P-loop containing nucleotide triphosphate hydrolases"/>
    <property type="match status" value="1"/>
</dbReference>
<proteinExistence type="predicted"/>
<protein>
    <submittedName>
        <fullName evidence="2">P-loop containing nucleoside triphosphate hydrolase protein</fullName>
    </submittedName>
</protein>
<dbReference type="InterPro" id="IPR049052">
    <property type="entry name" value="nSTAND1"/>
</dbReference>
<feature type="non-terminal residue" evidence="2">
    <location>
        <position position="1"/>
    </location>
</feature>
<dbReference type="Proteomes" id="UP001218218">
    <property type="component" value="Unassembled WGS sequence"/>
</dbReference>
<dbReference type="PANTHER" id="PTHR47691">
    <property type="entry name" value="REGULATOR-RELATED"/>
    <property type="match status" value="1"/>
</dbReference>
<dbReference type="SUPFAM" id="SSF52540">
    <property type="entry name" value="P-loop containing nucleoside triphosphate hydrolases"/>
    <property type="match status" value="1"/>
</dbReference>
<accession>A0AAD7F0C4</accession>